<keyword evidence="1" id="KW-0596">Phosphopantetheine</keyword>
<evidence type="ECO:0000313" key="8">
    <source>
        <dbReference type="EMBL" id="MFC3927368.1"/>
    </source>
</evidence>
<dbReference type="InterPro" id="IPR009081">
    <property type="entry name" value="PP-bd_ACP"/>
</dbReference>
<keyword evidence="2" id="KW-0444">Lipid biosynthesis</keyword>
<evidence type="ECO:0000259" key="7">
    <source>
        <dbReference type="PROSITE" id="PS50075"/>
    </source>
</evidence>
<keyword evidence="9" id="KW-1185">Reference proteome</keyword>
<proteinExistence type="predicted"/>
<dbReference type="SUPFAM" id="SSF47336">
    <property type="entry name" value="ACP-like"/>
    <property type="match status" value="1"/>
</dbReference>
<evidence type="ECO:0000256" key="5">
    <source>
        <dbReference type="ARBA" id="ARBA00023098"/>
    </source>
</evidence>
<accession>A0ABV8CU79</accession>
<organism evidence="8 9">
    <name type="scientific">Streptococcus caprae</name>
    <dbReference type="NCBI Taxonomy" id="1640501"/>
    <lineage>
        <taxon>Bacteria</taxon>
        <taxon>Bacillati</taxon>
        <taxon>Bacillota</taxon>
        <taxon>Bacilli</taxon>
        <taxon>Lactobacillales</taxon>
        <taxon>Streptococcaceae</taxon>
        <taxon>Streptococcus</taxon>
    </lineage>
</organism>
<dbReference type="RefSeq" id="WP_380424835.1">
    <property type="nucleotide sequence ID" value="NZ_JBHRZV010000008.1"/>
</dbReference>
<dbReference type="NCBIfam" id="NF009104">
    <property type="entry name" value="PRK12449.1"/>
    <property type="match status" value="1"/>
</dbReference>
<dbReference type="InterPro" id="IPR003231">
    <property type="entry name" value="ACP"/>
</dbReference>
<keyword evidence="6" id="KW-0275">Fatty acid biosynthesis</keyword>
<keyword evidence="4" id="KW-0276">Fatty acid metabolism</keyword>
<name>A0ABV8CU79_9STRE</name>
<reference evidence="9" key="1">
    <citation type="journal article" date="2019" name="Int. J. Syst. Evol. Microbiol.">
        <title>The Global Catalogue of Microorganisms (GCM) 10K type strain sequencing project: providing services to taxonomists for standard genome sequencing and annotation.</title>
        <authorList>
            <consortium name="The Broad Institute Genomics Platform"/>
            <consortium name="The Broad Institute Genome Sequencing Center for Infectious Disease"/>
            <person name="Wu L."/>
            <person name="Ma J."/>
        </authorList>
    </citation>
    <scope>NUCLEOTIDE SEQUENCE [LARGE SCALE GENOMIC DNA]</scope>
    <source>
        <strain evidence="9">CCUG 67170</strain>
    </source>
</reference>
<evidence type="ECO:0000256" key="6">
    <source>
        <dbReference type="ARBA" id="ARBA00023160"/>
    </source>
</evidence>
<dbReference type="PANTHER" id="PTHR20863:SF76">
    <property type="entry name" value="CARRIER DOMAIN-CONTAINING PROTEIN"/>
    <property type="match status" value="1"/>
</dbReference>
<dbReference type="Pfam" id="PF00550">
    <property type="entry name" value="PP-binding"/>
    <property type="match status" value="1"/>
</dbReference>
<dbReference type="PROSITE" id="PS50075">
    <property type="entry name" value="CARRIER"/>
    <property type="match status" value="1"/>
</dbReference>
<sequence length="78" mass="8889">MTKSEILKRMQQVAREQLGDSELVLTEELSLSNDLDVDSIGLMTFVIGLEDEFGISIPDDKIDSFKRIQDVVEFIQQQ</sequence>
<keyword evidence="5" id="KW-0443">Lipid metabolism</keyword>
<dbReference type="PANTHER" id="PTHR20863">
    <property type="entry name" value="ACYL CARRIER PROTEIN"/>
    <property type="match status" value="1"/>
</dbReference>
<dbReference type="NCBIfam" id="NF002150">
    <property type="entry name" value="PRK00982.1-4"/>
    <property type="match status" value="1"/>
</dbReference>
<evidence type="ECO:0000256" key="1">
    <source>
        <dbReference type="ARBA" id="ARBA00022450"/>
    </source>
</evidence>
<feature type="domain" description="Carrier" evidence="7">
    <location>
        <begin position="4"/>
        <end position="78"/>
    </location>
</feature>
<dbReference type="Gene3D" id="1.10.1200.10">
    <property type="entry name" value="ACP-like"/>
    <property type="match status" value="1"/>
</dbReference>
<evidence type="ECO:0000256" key="4">
    <source>
        <dbReference type="ARBA" id="ARBA00022832"/>
    </source>
</evidence>
<evidence type="ECO:0000256" key="3">
    <source>
        <dbReference type="ARBA" id="ARBA00022553"/>
    </source>
</evidence>
<dbReference type="Proteomes" id="UP001595807">
    <property type="component" value="Unassembled WGS sequence"/>
</dbReference>
<keyword evidence="3" id="KW-0597">Phosphoprotein</keyword>
<evidence type="ECO:0000256" key="2">
    <source>
        <dbReference type="ARBA" id="ARBA00022516"/>
    </source>
</evidence>
<dbReference type="InterPro" id="IPR036736">
    <property type="entry name" value="ACP-like_sf"/>
</dbReference>
<evidence type="ECO:0000313" key="9">
    <source>
        <dbReference type="Proteomes" id="UP001595807"/>
    </source>
</evidence>
<comment type="caution">
    <text evidence="8">The sequence shown here is derived from an EMBL/GenBank/DDBJ whole genome shotgun (WGS) entry which is preliminary data.</text>
</comment>
<dbReference type="EMBL" id="JBHRZV010000008">
    <property type="protein sequence ID" value="MFC3927368.1"/>
    <property type="molecule type" value="Genomic_DNA"/>
</dbReference>
<gene>
    <name evidence="8" type="ORF">ACFORF_01800</name>
</gene>
<protein>
    <submittedName>
        <fullName evidence="8">Acyl carrier protein</fullName>
    </submittedName>
</protein>